<reference evidence="2 3" key="1">
    <citation type="submission" date="2019-05" db="EMBL/GenBank/DDBJ databases">
        <authorList>
            <person name="Lee S.D."/>
        </authorList>
    </citation>
    <scope>NUCLEOTIDE SEQUENCE [LARGE SCALE GENOMIC DNA]</scope>
    <source>
        <strain evidence="2 3">YC2-7</strain>
    </source>
</reference>
<evidence type="ECO:0008006" key="4">
    <source>
        <dbReference type="Google" id="ProtNLM"/>
    </source>
</evidence>
<dbReference type="Proteomes" id="UP000535543">
    <property type="component" value="Unassembled WGS sequence"/>
</dbReference>
<gene>
    <name evidence="2" type="ORF">FGL95_08220</name>
</gene>
<dbReference type="RefSeq" id="WP_169585723.1">
    <property type="nucleotide sequence ID" value="NZ_VCQU01000002.1"/>
</dbReference>
<evidence type="ECO:0000313" key="2">
    <source>
        <dbReference type="EMBL" id="NMN95018.1"/>
    </source>
</evidence>
<proteinExistence type="predicted"/>
<protein>
    <recommendedName>
        <fullName evidence="4">Secreted protein</fullName>
    </recommendedName>
</protein>
<feature type="chain" id="PRO_5032529523" description="Secreted protein" evidence="1">
    <location>
        <begin position="28"/>
        <end position="110"/>
    </location>
</feature>
<dbReference type="AlphaFoldDB" id="A0A848KBX0"/>
<evidence type="ECO:0000256" key="1">
    <source>
        <dbReference type="SAM" id="SignalP"/>
    </source>
</evidence>
<dbReference type="EMBL" id="VCQU01000002">
    <property type="protein sequence ID" value="NMN95018.1"/>
    <property type="molecule type" value="Genomic_DNA"/>
</dbReference>
<name>A0A848KBX0_9NOCA</name>
<comment type="caution">
    <text evidence="2">The sequence shown here is derived from an EMBL/GenBank/DDBJ whole genome shotgun (WGS) entry which is preliminary data.</text>
</comment>
<accession>A0A848KBX0</accession>
<reference evidence="2 3" key="2">
    <citation type="submission" date="2020-06" db="EMBL/GenBank/DDBJ databases">
        <title>Antribacter stalactiti gen. nov., sp. nov., a new member of the family Nacardiaceae isolated from a cave.</title>
        <authorList>
            <person name="Kim I.S."/>
        </authorList>
    </citation>
    <scope>NUCLEOTIDE SEQUENCE [LARGE SCALE GENOMIC DNA]</scope>
    <source>
        <strain evidence="2 3">YC2-7</strain>
    </source>
</reference>
<sequence length="110" mass="11606">MKKYLQAAFVGSAAVVAVGLGMNSAHATPPVPAPEPGGIIRFDIPAGEWWMCQGLSLSPPFVQYGPGYYQWTLGPNPIFLRFAPGADVWVSCSGSAAPVIWYGPIVKAGQ</sequence>
<keyword evidence="1" id="KW-0732">Signal</keyword>
<feature type="signal peptide" evidence="1">
    <location>
        <begin position="1"/>
        <end position="27"/>
    </location>
</feature>
<evidence type="ECO:0000313" key="3">
    <source>
        <dbReference type="Proteomes" id="UP000535543"/>
    </source>
</evidence>
<organism evidence="2 3">
    <name type="scientific">Antrihabitans stalactiti</name>
    <dbReference type="NCBI Taxonomy" id="2584121"/>
    <lineage>
        <taxon>Bacteria</taxon>
        <taxon>Bacillati</taxon>
        <taxon>Actinomycetota</taxon>
        <taxon>Actinomycetes</taxon>
        <taxon>Mycobacteriales</taxon>
        <taxon>Nocardiaceae</taxon>
        <taxon>Antrihabitans</taxon>
    </lineage>
</organism>
<keyword evidence="3" id="KW-1185">Reference proteome</keyword>